<reference evidence="1 2" key="1">
    <citation type="journal article" date="2015" name="Nature">
        <title>rRNA introns, odd ribosomes, and small enigmatic genomes across a large radiation of phyla.</title>
        <authorList>
            <person name="Brown C.T."/>
            <person name="Hug L.A."/>
            <person name="Thomas B.C."/>
            <person name="Sharon I."/>
            <person name="Castelle C.J."/>
            <person name="Singh A."/>
            <person name="Wilkins M.J."/>
            <person name="Williams K.H."/>
            <person name="Banfield J.F."/>
        </authorList>
    </citation>
    <scope>NUCLEOTIDE SEQUENCE [LARGE SCALE GENOMIC DNA]</scope>
</reference>
<protein>
    <submittedName>
        <fullName evidence="1">Uncharacterized protein</fullName>
    </submittedName>
</protein>
<sequence>MFTLFFTGWDPGKFQNDPNLNRFETYDWVRVLRFDKFYFPDLGDIGTKFADIRKENPGKKILFIGKPRDFPDSLPRLLTVDFLNGNRAFEIVKVE</sequence>
<proteinExistence type="predicted"/>
<evidence type="ECO:0000313" key="1">
    <source>
        <dbReference type="EMBL" id="KKR71418.1"/>
    </source>
</evidence>
<gene>
    <name evidence="1" type="ORF">UU12_C0001G0001</name>
</gene>
<dbReference type="AlphaFoldDB" id="A0A0G0T2Y5"/>
<dbReference type="STRING" id="1618563.UU12_C0001G0001"/>
<organism evidence="1 2">
    <name type="scientific">Candidatus Woesebacteria bacterium GW2011_GWA2_40_7b</name>
    <dbReference type="NCBI Taxonomy" id="1618563"/>
    <lineage>
        <taxon>Bacteria</taxon>
        <taxon>Candidatus Woeseibacteriota</taxon>
    </lineage>
</organism>
<evidence type="ECO:0000313" key="2">
    <source>
        <dbReference type="Proteomes" id="UP000034562"/>
    </source>
</evidence>
<comment type="caution">
    <text evidence="1">The sequence shown here is derived from an EMBL/GenBank/DDBJ whole genome shotgun (WGS) entry which is preliminary data.</text>
</comment>
<name>A0A0G0T2Y5_9BACT</name>
<dbReference type="EMBL" id="LBZK01000001">
    <property type="protein sequence ID" value="KKR71418.1"/>
    <property type="molecule type" value="Genomic_DNA"/>
</dbReference>
<dbReference type="Proteomes" id="UP000034562">
    <property type="component" value="Unassembled WGS sequence"/>
</dbReference>
<accession>A0A0G0T2Y5</accession>